<dbReference type="EMBL" id="CADCUZ010000018">
    <property type="protein sequence ID" value="CAA9396519.1"/>
    <property type="molecule type" value="Genomic_DNA"/>
</dbReference>
<reference evidence="2" key="1">
    <citation type="submission" date="2020-02" db="EMBL/GenBank/DDBJ databases">
        <authorList>
            <person name="Meier V. D."/>
        </authorList>
    </citation>
    <scope>NUCLEOTIDE SEQUENCE</scope>
    <source>
        <strain evidence="2">AVDCRST_MAG55</strain>
    </source>
</reference>
<proteinExistence type="predicted"/>
<dbReference type="AlphaFoldDB" id="A0A6J4NXA7"/>
<evidence type="ECO:0000256" key="1">
    <source>
        <dbReference type="SAM" id="MobiDB-lite"/>
    </source>
</evidence>
<dbReference type="SUPFAM" id="SSF47598">
    <property type="entry name" value="Ribbon-helix-helix"/>
    <property type="match status" value="1"/>
</dbReference>
<organism evidence="2">
    <name type="scientific">uncultured Rubrobacteraceae bacterium</name>
    <dbReference type="NCBI Taxonomy" id="349277"/>
    <lineage>
        <taxon>Bacteria</taxon>
        <taxon>Bacillati</taxon>
        <taxon>Actinomycetota</taxon>
        <taxon>Rubrobacteria</taxon>
        <taxon>Rubrobacterales</taxon>
        <taxon>Rubrobacteraceae</taxon>
        <taxon>environmental samples</taxon>
    </lineage>
</organism>
<dbReference type="InterPro" id="IPR010985">
    <property type="entry name" value="Ribbon_hlx_hlx"/>
</dbReference>
<evidence type="ECO:0000313" key="2">
    <source>
        <dbReference type="EMBL" id="CAA9396519.1"/>
    </source>
</evidence>
<gene>
    <name evidence="2" type="ORF">AVDCRST_MAG55-395</name>
</gene>
<feature type="region of interest" description="Disordered" evidence="1">
    <location>
        <begin position="58"/>
        <end position="88"/>
    </location>
</feature>
<evidence type="ECO:0008006" key="3">
    <source>
        <dbReference type="Google" id="ProtNLM"/>
    </source>
</evidence>
<dbReference type="GO" id="GO:0006355">
    <property type="term" value="P:regulation of DNA-templated transcription"/>
    <property type="evidence" value="ECO:0007669"/>
    <property type="project" value="InterPro"/>
</dbReference>
<accession>A0A6J4NXA7</accession>
<sequence>MANLTITVDEETVKRARIRALEEGTSVNALLRDYLEDYAGVRRGRLEAWRKIQELAKSSGMGSGGRGLPKREELYNRPIVRNRPEGPL</sequence>
<protein>
    <recommendedName>
        <fullName evidence="3">Ribbon-helix-helix protein CopG domain-containing protein</fullName>
    </recommendedName>
</protein>
<name>A0A6J4NXA7_9ACTN</name>